<dbReference type="Proteomes" id="UP000039865">
    <property type="component" value="Unassembled WGS sequence"/>
</dbReference>
<feature type="compositionally biased region" description="Polar residues" evidence="1">
    <location>
        <begin position="624"/>
        <end position="639"/>
    </location>
</feature>
<feature type="region of interest" description="Disordered" evidence="1">
    <location>
        <begin position="173"/>
        <end position="261"/>
    </location>
</feature>
<accession>A0A078B0L1</accession>
<evidence type="ECO:0000256" key="1">
    <source>
        <dbReference type="SAM" id="MobiDB-lite"/>
    </source>
</evidence>
<dbReference type="InParanoid" id="A0A078B0L1"/>
<name>A0A078B0L1_STYLE</name>
<evidence type="ECO:0000313" key="3">
    <source>
        <dbReference type="Proteomes" id="UP000039865"/>
    </source>
</evidence>
<protein>
    <submittedName>
        <fullName evidence="2">Uncharacterized protein</fullName>
    </submittedName>
</protein>
<proteinExistence type="predicted"/>
<evidence type="ECO:0000313" key="2">
    <source>
        <dbReference type="EMBL" id="CDW86902.1"/>
    </source>
</evidence>
<dbReference type="OrthoDB" id="326001at2759"/>
<feature type="compositionally biased region" description="Low complexity" evidence="1">
    <location>
        <begin position="244"/>
        <end position="260"/>
    </location>
</feature>
<feature type="region of interest" description="Disordered" evidence="1">
    <location>
        <begin position="110"/>
        <end position="140"/>
    </location>
</feature>
<organism evidence="2 3">
    <name type="scientific">Stylonychia lemnae</name>
    <name type="common">Ciliate</name>
    <dbReference type="NCBI Taxonomy" id="5949"/>
    <lineage>
        <taxon>Eukaryota</taxon>
        <taxon>Sar</taxon>
        <taxon>Alveolata</taxon>
        <taxon>Ciliophora</taxon>
        <taxon>Intramacronucleata</taxon>
        <taxon>Spirotrichea</taxon>
        <taxon>Stichotrichia</taxon>
        <taxon>Sporadotrichida</taxon>
        <taxon>Oxytrichidae</taxon>
        <taxon>Stylonychinae</taxon>
        <taxon>Stylonychia</taxon>
    </lineage>
</organism>
<sequence>MILTVEEDYDKQTGTDLPMFSRVGKTTVSMYIAFSQAAMSKKEMEEFAKHNPGVDIEEYKKSLKSKRASKFDGGLDDLSKQREKFLQKQTLTMSDIDKFFQDVKQKRKEEKEKLEGERKAKEESLRNSLNTTQEARSQRTMNNNMQHHYSTASEFSYKAGTSQFKAVTREQRERILSNNTGSNDNKPEVGKYTPKYNVIRGKTLEERPQLINGGKNGSGNQTPQNLRSRNNNDDFPGGLQHSGIQDNQQNQSTQQNQITTDKQEQLTTQNLAHQQSMNSNQSKRLLPKSLHNVSLRQNKKMAYQNIQISPKYHLVINKVEDEIENPRQVFSNNSDLNIQEVVWVHSPKQNLDTHVQGVQFDKKVGRKDFQIRPQSKEKNQQIKSMMFSDENNFSSNGLSSYEYGQDFRNTFRSSYGSMSNIFKSIEFEKMLPRKEIFTKQPATQANYKPNLEFGMEKTIKGLFDIKQMGGRQRQRQGCLLKYNDGSYSTMTSVNYDKVLEAKHKQVAHLPSKVVSPDLKKAKARDLALYMQTEALRNVLNENYKLQVEEQIAREQMMTETGGSSHGFKQRGQSGKVRLGSANRLNLLSQKHKSGLVKMNSQLRGSLSQANQNQLNNFRSKALKGSSSKKVLNVKSQSFK</sequence>
<dbReference type="AlphaFoldDB" id="A0A078B0L1"/>
<feature type="compositionally biased region" description="Polar residues" evidence="1">
    <location>
        <begin position="126"/>
        <end position="140"/>
    </location>
</feature>
<gene>
    <name evidence="2" type="primary">Contig4959.g5298</name>
    <name evidence="2" type="ORF">STYLEM_16002</name>
</gene>
<keyword evidence="3" id="KW-1185">Reference proteome</keyword>
<dbReference type="EMBL" id="CCKQ01015094">
    <property type="protein sequence ID" value="CDW86902.1"/>
    <property type="molecule type" value="Genomic_DNA"/>
</dbReference>
<feature type="compositionally biased region" description="Polar residues" evidence="1">
    <location>
        <begin position="218"/>
        <end position="229"/>
    </location>
</feature>
<feature type="compositionally biased region" description="Basic and acidic residues" evidence="1">
    <location>
        <begin position="110"/>
        <end position="125"/>
    </location>
</feature>
<reference evidence="2 3" key="1">
    <citation type="submission" date="2014-06" db="EMBL/GenBank/DDBJ databases">
        <authorList>
            <person name="Swart Estienne"/>
        </authorList>
    </citation>
    <scope>NUCLEOTIDE SEQUENCE [LARGE SCALE GENOMIC DNA]</scope>
    <source>
        <strain evidence="2 3">130c</strain>
    </source>
</reference>
<feature type="region of interest" description="Disordered" evidence="1">
    <location>
        <begin position="617"/>
        <end position="639"/>
    </location>
</feature>